<dbReference type="AlphaFoldDB" id="B3PKK2"/>
<reference evidence="1 2" key="1">
    <citation type="journal article" date="2008" name="J. Bacteriol.">
        <title>Insights into plant cell wall degradation from the genome sequence of the soil bacterium Cellvibrio japonicus.</title>
        <authorList>
            <person name="Deboy R.T."/>
            <person name="Mongodin E.F."/>
            <person name="Fouts D.E."/>
            <person name="Tailford L.E."/>
            <person name="Khouri H."/>
            <person name="Emerson J.B."/>
            <person name="Mohamoud Y."/>
            <person name="Watkins K."/>
            <person name="Henrissat B."/>
            <person name="Gilbert H.J."/>
            <person name="Nelson K.E."/>
        </authorList>
    </citation>
    <scope>NUCLEOTIDE SEQUENCE [LARGE SCALE GENOMIC DNA]</scope>
    <source>
        <strain evidence="1 2">Ueda107</strain>
    </source>
</reference>
<gene>
    <name evidence="1" type="ordered locus">CJA_2470</name>
</gene>
<dbReference type="Proteomes" id="UP000001036">
    <property type="component" value="Chromosome"/>
</dbReference>
<accession>B3PKK2</accession>
<dbReference type="EMBL" id="CP000934">
    <property type="protein sequence ID" value="ACE84047.1"/>
    <property type="molecule type" value="Genomic_DNA"/>
</dbReference>
<evidence type="ECO:0000313" key="2">
    <source>
        <dbReference type="Proteomes" id="UP000001036"/>
    </source>
</evidence>
<evidence type="ECO:0000313" key="1">
    <source>
        <dbReference type="EMBL" id="ACE84047.1"/>
    </source>
</evidence>
<dbReference type="HOGENOM" id="CLU_3214045_0_0_6"/>
<dbReference type="KEGG" id="cja:CJA_2470"/>
<keyword evidence="2" id="KW-1185">Reference proteome</keyword>
<proteinExistence type="predicted"/>
<dbReference type="STRING" id="498211.CJA_2470"/>
<sequence length="44" mass="4843">MVVNPSDRVIIATAMTAVAIFFLQTAENHKNIDKVVINRTGNKT</sequence>
<organism evidence="1 2">
    <name type="scientific">Cellvibrio japonicus (strain Ueda107)</name>
    <name type="common">Pseudomonas fluorescens subsp. cellulosa</name>
    <dbReference type="NCBI Taxonomy" id="498211"/>
    <lineage>
        <taxon>Bacteria</taxon>
        <taxon>Pseudomonadati</taxon>
        <taxon>Pseudomonadota</taxon>
        <taxon>Gammaproteobacteria</taxon>
        <taxon>Cellvibrionales</taxon>
        <taxon>Cellvibrionaceae</taxon>
        <taxon>Cellvibrio</taxon>
    </lineage>
</organism>
<name>B3PKK2_CELJU</name>
<protein>
    <submittedName>
        <fullName evidence="1">Uncharacterized protein</fullName>
    </submittedName>
</protein>